<sequence>MSMKYVDVTFSQDGQGHEFSQNEFYASLLKSCGVKKKCKRTVAENRSASVLRDVQKKTPLSSLAPQFEDSDDDIAQEDDFHDEDTLKDNFDGGLANIETVLYHS</sequence>
<protein>
    <submittedName>
        <fullName evidence="1">Uncharacterized protein</fullName>
    </submittedName>
</protein>
<accession>A0ACC2PQU9</accession>
<evidence type="ECO:0000313" key="2">
    <source>
        <dbReference type="Proteomes" id="UP001239111"/>
    </source>
</evidence>
<dbReference type="Proteomes" id="UP001239111">
    <property type="component" value="Chromosome 1"/>
</dbReference>
<organism evidence="1 2">
    <name type="scientific">Eretmocerus hayati</name>
    <dbReference type="NCBI Taxonomy" id="131215"/>
    <lineage>
        <taxon>Eukaryota</taxon>
        <taxon>Metazoa</taxon>
        <taxon>Ecdysozoa</taxon>
        <taxon>Arthropoda</taxon>
        <taxon>Hexapoda</taxon>
        <taxon>Insecta</taxon>
        <taxon>Pterygota</taxon>
        <taxon>Neoptera</taxon>
        <taxon>Endopterygota</taxon>
        <taxon>Hymenoptera</taxon>
        <taxon>Apocrita</taxon>
        <taxon>Proctotrupomorpha</taxon>
        <taxon>Chalcidoidea</taxon>
        <taxon>Aphelinidae</taxon>
        <taxon>Aphelininae</taxon>
        <taxon>Eretmocerus</taxon>
    </lineage>
</organism>
<dbReference type="EMBL" id="CM056741">
    <property type="protein sequence ID" value="KAJ8685792.1"/>
    <property type="molecule type" value="Genomic_DNA"/>
</dbReference>
<name>A0ACC2PQU9_9HYME</name>
<reference evidence="1" key="1">
    <citation type="submission" date="2023-04" db="EMBL/GenBank/DDBJ databases">
        <title>A chromosome-level genome assembly of the parasitoid wasp Eretmocerus hayati.</title>
        <authorList>
            <person name="Zhong Y."/>
            <person name="Liu S."/>
            <person name="Liu Y."/>
        </authorList>
    </citation>
    <scope>NUCLEOTIDE SEQUENCE</scope>
    <source>
        <strain evidence="1">ZJU_SS_LIU_2023</strain>
    </source>
</reference>
<gene>
    <name evidence="1" type="ORF">QAD02_021585</name>
</gene>
<evidence type="ECO:0000313" key="1">
    <source>
        <dbReference type="EMBL" id="KAJ8685792.1"/>
    </source>
</evidence>
<keyword evidence="2" id="KW-1185">Reference proteome</keyword>
<proteinExistence type="predicted"/>
<comment type="caution">
    <text evidence="1">The sequence shown here is derived from an EMBL/GenBank/DDBJ whole genome shotgun (WGS) entry which is preliminary data.</text>
</comment>